<keyword evidence="12" id="KW-0378">Hydrolase</keyword>
<evidence type="ECO:0000313" key="20">
    <source>
        <dbReference type="Proteomes" id="UP000021816"/>
    </source>
</evidence>
<keyword evidence="9" id="KW-0479">Metal-binding</keyword>
<dbReference type="GO" id="GO:0004725">
    <property type="term" value="F:protein tyrosine phosphatase activity"/>
    <property type="evidence" value="ECO:0007669"/>
    <property type="project" value="InterPro"/>
</dbReference>
<evidence type="ECO:0000256" key="4">
    <source>
        <dbReference type="ARBA" id="ARBA00007837"/>
    </source>
</evidence>
<evidence type="ECO:0000256" key="17">
    <source>
        <dbReference type="PIRSR" id="PIRSR617867-1"/>
    </source>
</evidence>
<dbReference type="PATRIC" id="fig|1454003.3.peg.4114"/>
<evidence type="ECO:0000256" key="1">
    <source>
        <dbReference type="ARBA" id="ARBA00001946"/>
    </source>
</evidence>
<dbReference type="PANTHER" id="PTHR43030:SF1">
    <property type="entry name" value="PHOSPHOENOLPYRUVATE SYNTHASE"/>
    <property type="match status" value="1"/>
</dbReference>
<keyword evidence="13" id="KW-0067">ATP-binding</keyword>
<comment type="function">
    <text evidence="2">Catalyzes the phosphorylation of pyruvate to phosphoenolpyruvate.</text>
</comment>
<dbReference type="InterPro" id="IPR006319">
    <property type="entry name" value="PEP_synth"/>
</dbReference>
<comment type="pathway">
    <text evidence="3">Carbohydrate biosynthesis; gluconeogenesis.</text>
</comment>
<evidence type="ECO:0000256" key="12">
    <source>
        <dbReference type="ARBA" id="ARBA00022801"/>
    </source>
</evidence>
<evidence type="ECO:0000256" key="10">
    <source>
        <dbReference type="ARBA" id="ARBA00022741"/>
    </source>
</evidence>
<dbReference type="InterPro" id="IPR002192">
    <property type="entry name" value="PPDK_AMP/ATP-bd"/>
</dbReference>
<dbReference type="Pfam" id="PF01326">
    <property type="entry name" value="PPDK_N"/>
    <property type="match status" value="1"/>
</dbReference>
<accession>A0A011PJ27</accession>
<evidence type="ECO:0000256" key="11">
    <source>
        <dbReference type="ARBA" id="ARBA00022777"/>
    </source>
</evidence>
<evidence type="ECO:0000256" key="13">
    <source>
        <dbReference type="ARBA" id="ARBA00022840"/>
    </source>
</evidence>
<dbReference type="InterPro" id="IPR017867">
    <property type="entry name" value="Tyr_phospatase_low_mol_wt"/>
</dbReference>
<proteinExistence type="inferred from homology"/>
<keyword evidence="14" id="KW-0460">Magnesium</keyword>
<comment type="similarity">
    <text evidence="5">Belongs to the low molecular weight phosphotyrosine protein phosphatase family.</text>
</comment>
<sequence>MADLVNAFHEASDPAVRSVVEEELEARFSAAYDLLDALHGSQPVARLNRLLDLKAVSSQGFSRSIVKSPEALAEIIENLAIARRALGARRFVSITNSWDRLDKLRLIAVVDLHDTGVNLGGYHLAYPVEHGSSQMPPWIEDDGVGELHSEDAGEAGHYVLLRDFSKDTTSDPESRQQLRAQYLNIREKLVKPNYDALRLIVTHAHRMTKSTALCIVSLLSEMVEAYRQVALKTDADAALAFYDKLVCDLDSSWDHLSQQDGLSAALRHKITAMVEHPAGEPASVHALIRFLHERGNRALEHRLTTAHADMTVTIGRIGGEQTGDIRIARLDEAPIIVNGLVRHRVLATIVRAARWLPGPCPGTFVLVGNHMVYSVTLGEHRVELFANIADPDDEGFVRLQSFQGGAELPQALRAEFVGTVLKEAGLTVTLDRSSLVEILVTGYLDKDHGARADRQIERALVVVLRLIWSLRDLDYAMAYIFLANTTSASLSGKSQPEQIREFASAISRIFLVEGRIPFSYRGEGMPFETYCEFSGPNALREFNSYVSEDRQMVRQRLYFALNAVLRTFDLAVIQPGTGGVGQEVIDRLFNGPCRQALARGELRINSRGFLERNPAYLPLREIIKRVLAREHEALLTAVMVKESDLHLDFDTIGSIDQLKVDRAQLEMAPNEWLVIYGLADNQNRSVLYAFGHHLTPTKGGKWLSMASLKRLLRKSAYLVPRKIRLPAFRKLISHRLLVEQSRPSAGLSGKTVRGLVASVGDGTARVGRTTFDREYCSNAQNREGRVLLLPFTTPEDIEAIRSAEAVLVTSGGLLSHAGVTTREFGIPSLILPHAEWVQSSEGNVVRIEEMRPGKPYMTDEGFWVSESRVSETVDIREGSVVMVWASQGIVSIMPMAEIPLESLHKVIHRVVSGEIPPADLAGWLATVPLSLGAQYAREEILSDGLVLILAEALWNNRVTPTVRKQLIEIVRHGRQGLTAGERAGEPAGERAGELAKGGTDNISMLIKTVADNAFAEHEGLLSEVEHNIAAVTVLWSALNTIAIVERRWAQVAMLAESLDLCDPRLSALHVRMQGLRRHPRLALLKAEALNDVEALIGRNLTEVDLPAMRKALRRLGHRIGEIKPVNILLVCMGNIDRSPMAEVLLQNMLAADGIPGITVHSRGVAALAGRPMSAGSQALLLFEDDIIASSHRSKSLSELDVREADLILAMERVHVRLVLNRCPSAAGKVLLLSDYAKVDEFIDIEDPAGQDEDAYYRMKREIHVALSGSLKRMRAEGIVARGMVAHLQSKADELTRVKRKRIALFQRAVFLLDEVDADYVELVGGKGANLGEIAQIVKRHGASMPPAIMVSTLAFDQFLEENGSREGYLHLASKVEAILATQDISENDRRVMVADVSERIRDLIRRGNLDPEAGLGREIMNAVDSCGLRNSFLSVRSSGLQEDTEEAAFAGVAETYLFVSPAELLYWIKEVWSSFWLTRGILYQSERIVQQGSVKLAIVVQQMFESQVSGVIFTTDPVSGRDVIVIEAGYGLGAGVVSGVVDVDRYYVDKADNSVVSVHVGNKAFMVKRHSSGKGTSIAPVESNLRDVPCLTKNDLRVNVAIALEDHYALSQDIEFGIANGKISILQTRPVTTRGLGQTFLAREKVAEEAVIGRGGL</sequence>
<keyword evidence="19" id="KW-0670">Pyruvate</keyword>
<dbReference type="EC" id="2.7.9.2" evidence="6"/>
<dbReference type="InterPro" id="IPR036196">
    <property type="entry name" value="Ptyr_pPase_sf"/>
</dbReference>
<dbReference type="SMART" id="SM00226">
    <property type="entry name" value="LMWPc"/>
    <property type="match status" value="1"/>
</dbReference>
<keyword evidence="10" id="KW-0547">Nucleotide-binding</keyword>
<dbReference type="Gene3D" id="3.30.470.20">
    <property type="entry name" value="ATP-grasp fold, B domain"/>
    <property type="match status" value="1"/>
</dbReference>
<evidence type="ECO:0000256" key="16">
    <source>
        <dbReference type="ARBA" id="ARBA00047700"/>
    </source>
</evidence>
<organism evidence="19 20">
    <name type="scientific">Candidatus Accumulibacter appositus</name>
    <dbReference type="NCBI Taxonomy" id="1454003"/>
    <lineage>
        <taxon>Bacteria</taxon>
        <taxon>Pseudomonadati</taxon>
        <taxon>Pseudomonadota</taxon>
        <taxon>Betaproteobacteria</taxon>
        <taxon>Candidatus Accumulibacter</taxon>
    </lineage>
</organism>
<dbReference type="Proteomes" id="UP000021816">
    <property type="component" value="Unassembled WGS sequence"/>
</dbReference>
<dbReference type="GO" id="GO:0005524">
    <property type="term" value="F:ATP binding"/>
    <property type="evidence" value="ECO:0007669"/>
    <property type="project" value="UniProtKB-KW"/>
</dbReference>
<dbReference type="SUPFAM" id="SSF52009">
    <property type="entry name" value="Phosphohistidine domain"/>
    <property type="match status" value="1"/>
</dbReference>
<dbReference type="Pfam" id="PF00391">
    <property type="entry name" value="PEP-utilizers"/>
    <property type="match status" value="1"/>
</dbReference>
<dbReference type="EMBL" id="JEMX01000125">
    <property type="protein sequence ID" value="EXI77042.1"/>
    <property type="molecule type" value="Genomic_DNA"/>
</dbReference>
<dbReference type="STRING" id="1454003.AW10_04050"/>
<dbReference type="Gene3D" id="3.40.50.2300">
    <property type="match status" value="1"/>
</dbReference>
<dbReference type="PANTHER" id="PTHR43030">
    <property type="entry name" value="PHOSPHOENOLPYRUVATE SYNTHASE"/>
    <property type="match status" value="1"/>
</dbReference>
<feature type="active site" evidence="17">
    <location>
        <position position="1137"/>
    </location>
</feature>
<feature type="active site" description="Nucleophile" evidence="17">
    <location>
        <position position="1131"/>
    </location>
</feature>
<name>A0A011PJ27_9PROT</name>
<dbReference type="Gene3D" id="3.30.1490.20">
    <property type="entry name" value="ATP-grasp fold, A domain"/>
    <property type="match status" value="1"/>
</dbReference>
<evidence type="ECO:0000256" key="14">
    <source>
        <dbReference type="ARBA" id="ARBA00022842"/>
    </source>
</evidence>
<feature type="active site" description="Proton donor" evidence="17">
    <location>
        <position position="1246"/>
    </location>
</feature>
<evidence type="ECO:0000256" key="8">
    <source>
        <dbReference type="ARBA" id="ARBA00022679"/>
    </source>
</evidence>
<evidence type="ECO:0000256" key="7">
    <source>
        <dbReference type="ARBA" id="ARBA00021623"/>
    </source>
</evidence>
<dbReference type="GO" id="GO:0046872">
    <property type="term" value="F:metal ion binding"/>
    <property type="evidence" value="ECO:0007669"/>
    <property type="project" value="UniProtKB-KW"/>
</dbReference>
<evidence type="ECO:0000256" key="9">
    <source>
        <dbReference type="ARBA" id="ARBA00022723"/>
    </source>
</evidence>
<evidence type="ECO:0000256" key="6">
    <source>
        <dbReference type="ARBA" id="ARBA00011996"/>
    </source>
</evidence>
<comment type="cofactor">
    <cofactor evidence="1">
        <name>Mg(2+)</name>
        <dbReference type="ChEBI" id="CHEBI:18420"/>
    </cofactor>
</comment>
<dbReference type="InterPro" id="IPR036637">
    <property type="entry name" value="Phosphohistidine_dom_sf"/>
</dbReference>
<dbReference type="Pfam" id="PF01451">
    <property type="entry name" value="LMWPc"/>
    <property type="match status" value="1"/>
</dbReference>
<evidence type="ECO:0000313" key="19">
    <source>
        <dbReference type="EMBL" id="EXI77042.1"/>
    </source>
</evidence>
<evidence type="ECO:0000259" key="18">
    <source>
        <dbReference type="SMART" id="SM00226"/>
    </source>
</evidence>
<protein>
    <recommendedName>
        <fullName evidence="7">Phosphoenolpyruvate synthase</fullName>
        <ecNumber evidence="6">2.7.9.2</ecNumber>
    </recommendedName>
    <alternativeName>
        <fullName evidence="15">Pyruvate, water dikinase</fullName>
    </alternativeName>
</protein>
<gene>
    <name evidence="19" type="primary">ppsA</name>
    <name evidence="19" type="ORF">AW10_04050</name>
</gene>
<dbReference type="GO" id="GO:0008986">
    <property type="term" value="F:pyruvate, water dikinase activity"/>
    <property type="evidence" value="ECO:0007669"/>
    <property type="project" value="UniProtKB-EC"/>
</dbReference>
<evidence type="ECO:0000256" key="5">
    <source>
        <dbReference type="ARBA" id="ARBA00011063"/>
    </source>
</evidence>
<comment type="similarity">
    <text evidence="4">Belongs to the PEP-utilizing enzyme family.</text>
</comment>
<feature type="domain" description="Phosphotyrosine protein phosphatase I" evidence="18">
    <location>
        <begin position="1125"/>
        <end position="1272"/>
    </location>
</feature>
<dbReference type="InterPro" id="IPR013815">
    <property type="entry name" value="ATP_grasp_subdomain_1"/>
</dbReference>
<dbReference type="InterPro" id="IPR023485">
    <property type="entry name" value="Ptyr_pPase"/>
</dbReference>
<dbReference type="GO" id="GO:0006094">
    <property type="term" value="P:gluconeogenesis"/>
    <property type="evidence" value="ECO:0007669"/>
    <property type="project" value="UniProtKB-UniPathway"/>
</dbReference>
<dbReference type="Gene3D" id="3.50.30.10">
    <property type="entry name" value="Phosphohistidine domain"/>
    <property type="match status" value="1"/>
</dbReference>
<comment type="caution">
    <text evidence="19">The sequence shown here is derived from an EMBL/GenBank/DDBJ whole genome shotgun (WGS) entry which is preliminary data.</text>
</comment>
<dbReference type="InterPro" id="IPR008279">
    <property type="entry name" value="PEP-util_enz_mobile_dom"/>
</dbReference>
<comment type="catalytic activity">
    <reaction evidence="16">
        <text>pyruvate + ATP + H2O = phosphoenolpyruvate + AMP + phosphate + 2 H(+)</text>
        <dbReference type="Rhea" id="RHEA:11364"/>
        <dbReference type="ChEBI" id="CHEBI:15361"/>
        <dbReference type="ChEBI" id="CHEBI:15377"/>
        <dbReference type="ChEBI" id="CHEBI:15378"/>
        <dbReference type="ChEBI" id="CHEBI:30616"/>
        <dbReference type="ChEBI" id="CHEBI:43474"/>
        <dbReference type="ChEBI" id="CHEBI:58702"/>
        <dbReference type="ChEBI" id="CHEBI:456215"/>
        <dbReference type="EC" id="2.7.9.2"/>
    </reaction>
</comment>
<dbReference type="PRINTS" id="PR00719">
    <property type="entry name" value="LMWPTPASE"/>
</dbReference>
<keyword evidence="8 19" id="KW-0808">Transferase</keyword>
<keyword evidence="11" id="KW-0418">Kinase</keyword>
<evidence type="ECO:0000256" key="15">
    <source>
        <dbReference type="ARBA" id="ARBA00033470"/>
    </source>
</evidence>
<evidence type="ECO:0000256" key="2">
    <source>
        <dbReference type="ARBA" id="ARBA00002988"/>
    </source>
</evidence>
<dbReference type="SUPFAM" id="SSF52788">
    <property type="entry name" value="Phosphotyrosine protein phosphatases I"/>
    <property type="match status" value="1"/>
</dbReference>
<dbReference type="UniPathway" id="UPA00138"/>
<evidence type="ECO:0000256" key="3">
    <source>
        <dbReference type="ARBA" id="ARBA00004742"/>
    </source>
</evidence>
<reference evidence="19 20" key="1">
    <citation type="submission" date="2014-02" db="EMBL/GenBank/DDBJ databases">
        <title>Expanding our view of genomic diversity in Candidatus Accumulibacter clades.</title>
        <authorList>
            <person name="Skennerton C.T."/>
            <person name="Barr J.J."/>
            <person name="Slater F.R."/>
            <person name="Bond P.L."/>
            <person name="Tyson G.W."/>
        </authorList>
    </citation>
    <scope>NUCLEOTIDE SEQUENCE [LARGE SCALE GENOMIC DNA]</scope>
    <source>
        <strain evidence="20">BA-92</strain>
    </source>
</reference>
<dbReference type="SUPFAM" id="SSF56059">
    <property type="entry name" value="Glutathione synthetase ATP-binding domain-like"/>
    <property type="match status" value="1"/>
</dbReference>